<comment type="caution">
    <text evidence="2">The sequence shown here is derived from an EMBL/GenBank/DDBJ whole genome shotgun (WGS) entry which is preliminary data.</text>
</comment>
<organism evidence="2 3">
    <name type="scientific">Candidatus Thiodiazotropha taylori</name>
    <dbReference type="NCBI Taxonomy" id="2792791"/>
    <lineage>
        <taxon>Bacteria</taxon>
        <taxon>Pseudomonadati</taxon>
        <taxon>Pseudomonadota</taxon>
        <taxon>Gammaproteobacteria</taxon>
        <taxon>Chromatiales</taxon>
        <taxon>Sedimenticolaceae</taxon>
        <taxon>Candidatus Thiodiazotropha</taxon>
    </lineage>
</organism>
<dbReference type="PANTHER" id="PTHR43031">
    <property type="entry name" value="FAD-DEPENDENT OXIDOREDUCTASE"/>
    <property type="match status" value="1"/>
</dbReference>
<dbReference type="PROSITE" id="PS50206">
    <property type="entry name" value="RHODANESE_3"/>
    <property type="match status" value="2"/>
</dbReference>
<gene>
    <name evidence="2" type="ORF">JAY77_04725</name>
</gene>
<evidence type="ECO:0000313" key="2">
    <source>
        <dbReference type="EMBL" id="MCG7977437.1"/>
    </source>
</evidence>
<dbReference type="CDD" id="cd00158">
    <property type="entry name" value="RHOD"/>
    <property type="match status" value="1"/>
</dbReference>
<dbReference type="SMART" id="SM00450">
    <property type="entry name" value="RHOD"/>
    <property type="match status" value="1"/>
</dbReference>
<dbReference type="InterPro" id="IPR001763">
    <property type="entry name" value="Rhodanese-like_dom"/>
</dbReference>
<accession>A0A9E4NI75</accession>
<evidence type="ECO:0000313" key="3">
    <source>
        <dbReference type="Proteomes" id="UP000886674"/>
    </source>
</evidence>
<feature type="domain" description="Rhodanese" evidence="1">
    <location>
        <begin position="336"/>
        <end position="363"/>
    </location>
</feature>
<dbReference type="AlphaFoldDB" id="A0A9E4NI75"/>
<dbReference type="PANTHER" id="PTHR43031:SF7">
    <property type="entry name" value="NITRIC OXIDE REDUCTASE FLRD-NAD(+) REDUCTASE"/>
    <property type="match status" value="1"/>
</dbReference>
<dbReference type="EMBL" id="JAEPCR010000015">
    <property type="protein sequence ID" value="MCG7977437.1"/>
    <property type="molecule type" value="Genomic_DNA"/>
</dbReference>
<feature type="domain" description="Rhodanese" evidence="1">
    <location>
        <begin position="156"/>
        <end position="244"/>
    </location>
</feature>
<sequence length="380" mass="42477">MILMRIEAQLLNGLCSRSLLVLIIETLVVISVEIANKVTGHDDLSRNILRERIQTTMSTFQLHIVSVILNHTCHLCLTIALAFSINVHADNLPKDNIVSQDTNLPAIAECKNEIIPEKKLKTIKLSDQNQSQSTPQEYKGDFKCLSTVKKVYSDWKRGKALLVDIRDVKLYNKNKIPNSINLPLYMLKVKNSLQNRPLVLVNKGTQLAILEQSCQALKEKGFKQIAVLQDGLKAWSDAGYPITGDKMAIQGFSDLTPAELMGIINERDWVFIDLDHSSKALRHLISVPSVIEYSEDLASLSEELAAFKATRKPGVITGFLVISQDGRQNGIIKKQFQDFGIKDVYYLSGGVSGFKQFAQKHAAQVERLRKGFQVRMGCNG</sequence>
<dbReference type="SUPFAM" id="SSF52821">
    <property type="entry name" value="Rhodanese/Cell cycle control phosphatase"/>
    <property type="match status" value="1"/>
</dbReference>
<dbReference type="InterPro" id="IPR036873">
    <property type="entry name" value="Rhodanese-like_dom_sf"/>
</dbReference>
<dbReference type="Proteomes" id="UP000886674">
    <property type="component" value="Unassembled WGS sequence"/>
</dbReference>
<protein>
    <submittedName>
        <fullName evidence="2">Rhodanese-like domain-containing protein</fullName>
    </submittedName>
</protein>
<dbReference type="Gene3D" id="3.40.250.10">
    <property type="entry name" value="Rhodanese-like domain"/>
    <property type="match status" value="1"/>
</dbReference>
<evidence type="ECO:0000259" key="1">
    <source>
        <dbReference type="PROSITE" id="PS50206"/>
    </source>
</evidence>
<dbReference type="InterPro" id="IPR050229">
    <property type="entry name" value="GlpE_sulfurtransferase"/>
</dbReference>
<proteinExistence type="predicted"/>
<name>A0A9E4NI75_9GAMM</name>
<dbReference type="Pfam" id="PF00581">
    <property type="entry name" value="Rhodanese"/>
    <property type="match status" value="1"/>
</dbReference>
<reference evidence="2" key="1">
    <citation type="journal article" date="2021" name="Proc. Natl. Acad. Sci. U.S.A.">
        <title>Global biogeography of chemosynthetic symbionts reveals both localized and globally distributed symbiont groups. .</title>
        <authorList>
            <person name="Osvatic J.T."/>
            <person name="Wilkins L.G.E."/>
            <person name="Leibrecht L."/>
            <person name="Leray M."/>
            <person name="Zauner S."/>
            <person name="Polzin J."/>
            <person name="Camacho Y."/>
            <person name="Gros O."/>
            <person name="van Gils J.A."/>
            <person name="Eisen J.A."/>
            <person name="Petersen J.M."/>
            <person name="Yuen B."/>
        </authorList>
    </citation>
    <scope>NUCLEOTIDE SEQUENCE</scope>
    <source>
        <strain evidence="2">MAGclacostrist055</strain>
    </source>
</reference>